<gene>
    <name evidence="2" type="ORF">NLI96_g12953</name>
</gene>
<proteinExistence type="predicted"/>
<keyword evidence="3" id="KW-1185">Reference proteome</keyword>
<comment type="caution">
    <text evidence="2">The sequence shown here is derived from an EMBL/GenBank/DDBJ whole genome shotgun (WGS) entry which is preliminary data.</text>
</comment>
<accession>A0AAD5UQ90</accession>
<protein>
    <submittedName>
        <fullName evidence="2">Uncharacterized protein</fullName>
    </submittedName>
</protein>
<dbReference type="Proteomes" id="UP001212997">
    <property type="component" value="Unassembled WGS sequence"/>
</dbReference>
<evidence type="ECO:0000313" key="2">
    <source>
        <dbReference type="EMBL" id="KAJ3473531.1"/>
    </source>
</evidence>
<feature type="region of interest" description="Disordered" evidence="1">
    <location>
        <begin position="114"/>
        <end position="141"/>
    </location>
</feature>
<sequence length="141" mass="15006">MRPAYPSSSSCVISERLALQRGPSDTVNHDTVAVSLIALTNEPSAHTGSPVDEASALHARSIFAGHTGSRQVSWANHCIREKMNAGSAPIPITSHTIGLRELVRADQPSKFNLSELRREAPLGRNSVTGGTEAGPSSINRR</sequence>
<evidence type="ECO:0000256" key="1">
    <source>
        <dbReference type="SAM" id="MobiDB-lite"/>
    </source>
</evidence>
<reference evidence="2" key="1">
    <citation type="submission" date="2022-07" db="EMBL/GenBank/DDBJ databases">
        <title>Genome Sequence of Physisporinus lineatus.</title>
        <authorList>
            <person name="Buettner E."/>
        </authorList>
    </citation>
    <scope>NUCLEOTIDE SEQUENCE</scope>
    <source>
        <strain evidence="2">VT162</strain>
    </source>
</reference>
<organism evidence="2 3">
    <name type="scientific">Meripilus lineatus</name>
    <dbReference type="NCBI Taxonomy" id="2056292"/>
    <lineage>
        <taxon>Eukaryota</taxon>
        <taxon>Fungi</taxon>
        <taxon>Dikarya</taxon>
        <taxon>Basidiomycota</taxon>
        <taxon>Agaricomycotina</taxon>
        <taxon>Agaricomycetes</taxon>
        <taxon>Polyporales</taxon>
        <taxon>Meripilaceae</taxon>
        <taxon>Meripilus</taxon>
    </lineage>
</organism>
<dbReference type="AlphaFoldDB" id="A0AAD5UQ90"/>
<feature type="compositionally biased region" description="Polar residues" evidence="1">
    <location>
        <begin position="125"/>
        <end position="141"/>
    </location>
</feature>
<dbReference type="EMBL" id="JANAWD010001356">
    <property type="protein sequence ID" value="KAJ3473531.1"/>
    <property type="molecule type" value="Genomic_DNA"/>
</dbReference>
<evidence type="ECO:0000313" key="3">
    <source>
        <dbReference type="Proteomes" id="UP001212997"/>
    </source>
</evidence>
<name>A0AAD5UQ90_9APHY</name>